<evidence type="ECO:0000256" key="1">
    <source>
        <dbReference type="SAM" id="MobiDB-lite"/>
    </source>
</evidence>
<sequence length="108" mass="12208">MSTDEMVKLFPAKAHISERQRGATMGWHVQDDDFDDEGDKGIKEHPGLELKKIEAEEFPVKEAEEVACVLRQQYDSGRLAVKRRSRIDANEGLLPDVERAEALNKSAE</sequence>
<feature type="region of interest" description="Disordered" evidence="1">
    <location>
        <begin position="21"/>
        <end position="43"/>
    </location>
</feature>
<proteinExistence type="predicted"/>
<gene>
    <name evidence="2" type="ORF">C1H46_019439</name>
</gene>
<accession>A0A540M861</accession>
<protein>
    <submittedName>
        <fullName evidence="2">Uncharacterized protein</fullName>
    </submittedName>
</protein>
<dbReference type="AlphaFoldDB" id="A0A540M861"/>
<keyword evidence="3" id="KW-1185">Reference proteome</keyword>
<organism evidence="2 3">
    <name type="scientific">Malus baccata</name>
    <name type="common">Siberian crab apple</name>
    <name type="synonym">Pyrus baccata</name>
    <dbReference type="NCBI Taxonomy" id="106549"/>
    <lineage>
        <taxon>Eukaryota</taxon>
        <taxon>Viridiplantae</taxon>
        <taxon>Streptophyta</taxon>
        <taxon>Embryophyta</taxon>
        <taxon>Tracheophyta</taxon>
        <taxon>Spermatophyta</taxon>
        <taxon>Magnoliopsida</taxon>
        <taxon>eudicotyledons</taxon>
        <taxon>Gunneridae</taxon>
        <taxon>Pentapetalae</taxon>
        <taxon>rosids</taxon>
        <taxon>fabids</taxon>
        <taxon>Rosales</taxon>
        <taxon>Rosaceae</taxon>
        <taxon>Amygdaloideae</taxon>
        <taxon>Maleae</taxon>
        <taxon>Malus</taxon>
    </lineage>
</organism>
<evidence type="ECO:0000313" key="2">
    <source>
        <dbReference type="EMBL" id="TQD94944.1"/>
    </source>
</evidence>
<reference evidence="2 3" key="1">
    <citation type="journal article" date="2019" name="G3 (Bethesda)">
        <title>Sequencing of a Wild Apple (Malus baccata) Genome Unravels the Differences Between Cultivated and Wild Apple Species Regarding Disease Resistance and Cold Tolerance.</title>
        <authorList>
            <person name="Chen X."/>
        </authorList>
    </citation>
    <scope>NUCLEOTIDE SEQUENCE [LARGE SCALE GENOMIC DNA]</scope>
    <source>
        <strain evidence="3">cv. Shandingzi</strain>
        <tissue evidence="2">Leaves</tissue>
    </source>
</reference>
<comment type="caution">
    <text evidence="2">The sequence shown here is derived from an EMBL/GenBank/DDBJ whole genome shotgun (WGS) entry which is preliminary data.</text>
</comment>
<name>A0A540M861_MALBA</name>
<evidence type="ECO:0000313" key="3">
    <source>
        <dbReference type="Proteomes" id="UP000315295"/>
    </source>
</evidence>
<dbReference type="Proteomes" id="UP000315295">
    <property type="component" value="Unassembled WGS sequence"/>
</dbReference>
<dbReference type="EMBL" id="VIEB01000330">
    <property type="protein sequence ID" value="TQD94944.1"/>
    <property type="molecule type" value="Genomic_DNA"/>
</dbReference>